<dbReference type="PANTHER" id="PTHR42781">
    <property type="entry name" value="SPERMIDINE/PUTRESCINE IMPORT ATP-BINDING PROTEIN POTA"/>
    <property type="match status" value="1"/>
</dbReference>
<organism evidence="5 6">
    <name type="scientific">Mesotoga infera</name>
    <dbReference type="NCBI Taxonomy" id="1236046"/>
    <lineage>
        <taxon>Bacteria</taxon>
        <taxon>Thermotogati</taxon>
        <taxon>Thermotogota</taxon>
        <taxon>Thermotogae</taxon>
        <taxon>Kosmotogales</taxon>
        <taxon>Kosmotogaceae</taxon>
        <taxon>Mesotoga</taxon>
    </lineage>
</organism>
<dbReference type="InterPro" id="IPR027417">
    <property type="entry name" value="P-loop_NTPase"/>
</dbReference>
<dbReference type="PANTHER" id="PTHR42781:SF4">
    <property type="entry name" value="SPERMIDINE_PUTRESCINE IMPORT ATP-BINDING PROTEIN POTA"/>
    <property type="match status" value="1"/>
</dbReference>
<keyword evidence="1" id="KW-0813">Transport</keyword>
<dbReference type="EMBL" id="LS974202">
    <property type="protein sequence ID" value="SSC14255.1"/>
    <property type="molecule type" value="Genomic_DNA"/>
</dbReference>
<dbReference type="InterPro" id="IPR003439">
    <property type="entry name" value="ABC_transporter-like_ATP-bd"/>
</dbReference>
<dbReference type="InterPro" id="IPR003593">
    <property type="entry name" value="AAA+_ATPase"/>
</dbReference>
<keyword evidence="3 5" id="KW-0067">ATP-binding</keyword>
<dbReference type="Proteomes" id="UP000250796">
    <property type="component" value="Chromosome MESINF"/>
</dbReference>
<dbReference type="SUPFAM" id="SSF52540">
    <property type="entry name" value="P-loop containing nucleoside triphosphate hydrolases"/>
    <property type="match status" value="1"/>
</dbReference>
<dbReference type="PROSITE" id="PS50893">
    <property type="entry name" value="ABC_TRANSPORTER_2"/>
    <property type="match status" value="1"/>
</dbReference>
<dbReference type="KEGG" id="minf:MESINF_2815"/>
<proteinExistence type="predicted"/>
<sequence length="365" mass="40088">MSKASVSVRIENVTKIFKDLRGKADVVAVNDANFEIEPGELVTLLGPSGCGKTTTLRMIGGFELPTKGRIFLGNEDITFLPPNKRDTATVFQSYGLFPHMNVFDNVAYGLKLRKVPSKQIKEKVMNTLGLVGLRDLAQRPPSKLSGGQQQRVALARSLIVEPSVLLLDEPLSNLDALLREQMRVEIKRIQKSLGITTIYVTHDRVEAMSLSDRIIVMKNGFIRQIGSPDRIYEDPDSKFVAGFVGKVAFLPVEIMSVDGRCSVRFEDKVFEVGKFSPELKPGDKGVIMARPESLKLLESGAGMIEGRVNTNIYLGGSLESFVSTDRGEILVQIDNPAEKKVFAEGEGVSIGIIPNLVKALPDRDD</sequence>
<dbReference type="GO" id="GO:0016887">
    <property type="term" value="F:ATP hydrolysis activity"/>
    <property type="evidence" value="ECO:0007669"/>
    <property type="project" value="InterPro"/>
</dbReference>
<gene>
    <name evidence="5" type="primary">fbpC</name>
    <name evidence="5" type="ORF">MESINF_2815</name>
</gene>
<dbReference type="InterPro" id="IPR050093">
    <property type="entry name" value="ABC_SmlMolc_Importer"/>
</dbReference>
<dbReference type="Gene3D" id="3.40.50.300">
    <property type="entry name" value="P-loop containing nucleotide triphosphate hydrolases"/>
    <property type="match status" value="1"/>
</dbReference>
<dbReference type="EC" id="3.6.3.30" evidence="5"/>
<evidence type="ECO:0000313" key="5">
    <source>
        <dbReference type="EMBL" id="SSC14255.1"/>
    </source>
</evidence>
<dbReference type="Pfam" id="PF08402">
    <property type="entry name" value="TOBE_2"/>
    <property type="match status" value="1"/>
</dbReference>
<dbReference type="GO" id="GO:0043190">
    <property type="term" value="C:ATP-binding cassette (ABC) transporter complex"/>
    <property type="evidence" value="ECO:0007669"/>
    <property type="project" value="InterPro"/>
</dbReference>
<dbReference type="FunFam" id="3.40.50.300:FF:000042">
    <property type="entry name" value="Maltose/maltodextrin ABC transporter, ATP-binding protein"/>
    <property type="match status" value="1"/>
</dbReference>
<accession>A0A7Z7LIS2</accession>
<protein>
    <submittedName>
        <fullName evidence="5">Fe(3+) ions import ATP-binding protein FbpC 1</fullName>
        <ecNumber evidence="5">3.6.3.30</ecNumber>
    </submittedName>
</protein>
<dbReference type="InterPro" id="IPR017871">
    <property type="entry name" value="ABC_transporter-like_CS"/>
</dbReference>
<dbReference type="InterPro" id="IPR013611">
    <property type="entry name" value="Transp-assoc_OB_typ2"/>
</dbReference>
<dbReference type="InterPro" id="IPR008995">
    <property type="entry name" value="Mo/tungstate-bd_C_term_dom"/>
</dbReference>
<evidence type="ECO:0000313" key="6">
    <source>
        <dbReference type="Proteomes" id="UP000250796"/>
    </source>
</evidence>
<evidence type="ECO:0000256" key="2">
    <source>
        <dbReference type="ARBA" id="ARBA00022741"/>
    </source>
</evidence>
<evidence type="ECO:0000256" key="1">
    <source>
        <dbReference type="ARBA" id="ARBA00022448"/>
    </source>
</evidence>
<evidence type="ECO:0000259" key="4">
    <source>
        <dbReference type="PROSITE" id="PS50893"/>
    </source>
</evidence>
<name>A0A7Z7LIS2_9BACT</name>
<keyword evidence="2" id="KW-0547">Nucleotide-binding</keyword>
<dbReference type="PROSITE" id="PS00211">
    <property type="entry name" value="ABC_TRANSPORTER_1"/>
    <property type="match status" value="1"/>
</dbReference>
<dbReference type="GO" id="GO:0140359">
    <property type="term" value="F:ABC-type transporter activity"/>
    <property type="evidence" value="ECO:0007669"/>
    <property type="project" value="UniProtKB-ARBA"/>
</dbReference>
<dbReference type="Pfam" id="PF00005">
    <property type="entry name" value="ABC_tran"/>
    <property type="match status" value="1"/>
</dbReference>
<reference evidence="5 6" key="1">
    <citation type="submission" date="2017-01" db="EMBL/GenBank/DDBJ databases">
        <authorList>
            <person name="Erauso G."/>
        </authorList>
    </citation>
    <scope>NUCLEOTIDE SEQUENCE [LARGE SCALE GENOMIC DNA]</scope>
    <source>
        <strain evidence="5">MESINF1</strain>
    </source>
</reference>
<keyword evidence="6" id="KW-1185">Reference proteome</keyword>
<keyword evidence="5" id="KW-0378">Hydrolase</keyword>
<dbReference type="GO" id="GO:0005524">
    <property type="term" value="F:ATP binding"/>
    <property type="evidence" value="ECO:0007669"/>
    <property type="project" value="UniProtKB-KW"/>
</dbReference>
<dbReference type="AlphaFoldDB" id="A0A7Z7LIS2"/>
<evidence type="ECO:0000256" key="3">
    <source>
        <dbReference type="ARBA" id="ARBA00022840"/>
    </source>
</evidence>
<dbReference type="RefSeq" id="WP_169700673.1">
    <property type="nucleotide sequence ID" value="NZ_LS974202.1"/>
</dbReference>
<dbReference type="Gene3D" id="2.40.50.100">
    <property type="match status" value="1"/>
</dbReference>
<dbReference type="SMART" id="SM00382">
    <property type="entry name" value="AAA"/>
    <property type="match status" value="1"/>
</dbReference>
<dbReference type="SUPFAM" id="SSF50331">
    <property type="entry name" value="MOP-like"/>
    <property type="match status" value="1"/>
</dbReference>
<feature type="domain" description="ABC transporter" evidence="4">
    <location>
        <begin position="8"/>
        <end position="244"/>
    </location>
</feature>